<evidence type="ECO:0000313" key="1">
    <source>
        <dbReference type="EMBL" id="ATS18431.1"/>
    </source>
</evidence>
<reference evidence="1 2" key="1">
    <citation type="submission" date="2016-11" db="EMBL/GenBank/DDBJ databases">
        <title>Complete genome sequence of thermophilic cyanobacteria strain Synechococcus sp. PCC6715.</title>
        <authorList>
            <person name="Tang J."/>
            <person name="Daroch M."/>
            <person name="Liang Y."/>
            <person name="Jiang D."/>
            <person name="Shah M."/>
        </authorList>
    </citation>
    <scope>NUCLEOTIDE SEQUENCE [LARGE SCALE GENOMIC DNA]</scope>
    <source>
        <strain evidence="1 2">PCC 6715</strain>
    </source>
</reference>
<dbReference type="AlphaFoldDB" id="A0A2D2Q1N6"/>
<protein>
    <submittedName>
        <fullName evidence="1">Uncharacterized protein</fullName>
    </submittedName>
</protein>
<dbReference type="Proteomes" id="UP000231057">
    <property type="component" value="Chromosome"/>
</dbReference>
<proteinExistence type="predicted"/>
<keyword evidence="2" id="KW-1185">Reference proteome</keyword>
<accession>A0A2D2Q1N6</accession>
<dbReference type="EMBL" id="CP018092">
    <property type="protein sequence ID" value="ATS18431.1"/>
    <property type="molecule type" value="Genomic_DNA"/>
</dbReference>
<dbReference type="KEGG" id="slw:BRW62_06325"/>
<name>A0A2D2Q1N6_PARLV</name>
<reference evidence="2" key="2">
    <citation type="journal article" date="2022" name="Front. Microbiol.">
        <title>Comparative Genomic Analysis Revealed Distinct Molecular Components and Organization of CO2-Concentrating Mechanism in Thermophilic Cyanobacteria.</title>
        <authorList>
            <person name="Tang J."/>
            <person name="Zhou H."/>
            <person name="Yao D."/>
            <person name="Riaz S."/>
            <person name="You D."/>
            <person name="Klepacz-Smolka A."/>
            <person name="Daroch M."/>
        </authorList>
    </citation>
    <scope>NUCLEOTIDE SEQUENCE [LARGE SCALE GENOMIC DNA]</scope>
    <source>
        <strain evidence="2">PCC 6715</strain>
    </source>
</reference>
<gene>
    <name evidence="1" type="ORF">BRW62_06325</name>
</gene>
<organism evidence="1 2">
    <name type="scientific">Parathermosynechococcus lividus PCC 6715</name>
    <dbReference type="NCBI Taxonomy" id="1917166"/>
    <lineage>
        <taxon>Bacteria</taxon>
        <taxon>Bacillati</taxon>
        <taxon>Cyanobacteriota</taxon>
        <taxon>Cyanophyceae</taxon>
        <taxon>Acaryochloridales</taxon>
        <taxon>Thermosynechococcaceae</taxon>
        <taxon>Parathermosynechococcus</taxon>
    </lineage>
</organism>
<sequence>MAMIIKYLIEIILCFDGDNLSRWGGKFFLSNEESFSYEGTDARVGAQRRQLANFVTLRGWK</sequence>
<evidence type="ECO:0000313" key="2">
    <source>
        <dbReference type="Proteomes" id="UP000231057"/>
    </source>
</evidence>